<dbReference type="EMBL" id="CP000252">
    <property type="protein sequence ID" value="ABC76250.1"/>
    <property type="molecule type" value="Genomic_DNA"/>
</dbReference>
<dbReference type="Pfam" id="PF05362">
    <property type="entry name" value="Lon_C"/>
    <property type="match status" value="1"/>
</dbReference>
<dbReference type="InterPro" id="IPR027065">
    <property type="entry name" value="Lon_Prtase"/>
</dbReference>
<dbReference type="EC" id="3.4.21.53" evidence="2"/>
<dbReference type="InterPro" id="IPR020568">
    <property type="entry name" value="Ribosomal_Su5_D2-typ_SF"/>
</dbReference>
<organism evidence="4 5">
    <name type="scientific">Syntrophus aciditrophicus (strain SB)</name>
    <dbReference type="NCBI Taxonomy" id="56780"/>
    <lineage>
        <taxon>Bacteria</taxon>
        <taxon>Pseudomonadati</taxon>
        <taxon>Thermodesulfobacteriota</taxon>
        <taxon>Syntrophia</taxon>
        <taxon>Syntrophales</taxon>
        <taxon>Syntrophaceae</taxon>
        <taxon>Syntrophus</taxon>
    </lineage>
</organism>
<dbReference type="RefSeq" id="WP_011416284.1">
    <property type="nucleotide sequence ID" value="NC_007759.1"/>
</dbReference>
<comment type="similarity">
    <text evidence="2">Belongs to the peptidase S16 family.</text>
</comment>
<dbReference type="SUPFAM" id="SSF52540">
    <property type="entry name" value="P-loop containing nucleoside triphosphate hydrolases"/>
    <property type="match status" value="1"/>
</dbReference>
<dbReference type="SUPFAM" id="SSF54211">
    <property type="entry name" value="Ribosomal protein S5 domain 2-like"/>
    <property type="match status" value="1"/>
</dbReference>
<dbReference type="InParanoid" id="Q2LPQ4"/>
<dbReference type="AlphaFoldDB" id="Q2LPQ4"/>
<proteinExistence type="inferred from homology"/>
<sequence>MSDLQSLLAIPPEKLRWKLDPQTLPFETTTELDPLKEIIGQNRALEAFRFGLGVRKQGYHMFVTGSAGTGRMTTVLKILEEMASKELIPDDLCYVYNFKNSEAPRLLRFKAGMGRQFRDDIHSFVENLKKDVPMLFESEDYLTMKKEILEKYEEKGKQFFKDLDARVKEEGFAIVQVQIGQITRPVVMPIVNDQPTPMEKLETIVERGEYPREKFEVIKTKHHQLTEQVDRIFLEIRDMQREVQKQLEDMDRYVFLKSIINPADELKKKYDDPKVHTYLDEMTDDMADNLIAFRMGPQQPTMAGVPIPFSQGNPFQPYQVNLFVDNGDTQAQPIIVENYPNFKNLFGAIERVVDRTGIWTTDFSRLHAGSLLKANGGFLVINLLDAILEPGVWQGLKRALKSNCFEPQTFDPFYLFTSTGMTPEPIELDLKVVVISNSYLYYILNAYDEDLRKIFKVRADFANAMNTTEETIQQISRYVRLKSEEDKLRPFDRTAVAAVIEEAVRMTGRKEKLTTHLLSIQELLVEADFRAQQESVNTVSARHVEQAISSRIYRSNLLEEQIQEMIDRGTLLIDTEGSVVGQINGLSVYMLGDYAFGKPTRITATTSMGRAGVINVEREADLSGNTHNKGVLILSGYLRRKYAQKQPLSMTASIAFEQSYSGVDGDSASSTEIYAILSSLAGCPLRQDLAVTGSVNQKGEIQAIGGVNQKIEGFFDCCRVRGLTGTQGVLIPASNEQDLMLRADVIEAVARGEFHIYRVETVDQGIELLTGVAAGIPDAEGIYPEGTIHARVLEKLDELARGLKEFGEEEEEKKNNTPAKGKCC</sequence>
<dbReference type="GO" id="GO:0004252">
    <property type="term" value="F:serine-type endopeptidase activity"/>
    <property type="evidence" value="ECO:0007669"/>
    <property type="project" value="UniProtKB-UniRule"/>
</dbReference>
<dbReference type="InterPro" id="IPR041699">
    <property type="entry name" value="AAA_32"/>
</dbReference>
<dbReference type="InterPro" id="IPR046844">
    <property type="entry name" value="Lon-like_helical"/>
</dbReference>
<name>Q2LPQ4_SYNAS</name>
<dbReference type="eggNOG" id="COG1067">
    <property type="taxonomic scope" value="Bacteria"/>
</dbReference>
<dbReference type="OrthoDB" id="9758568at2"/>
<dbReference type="GO" id="GO:0030163">
    <property type="term" value="P:protein catabolic process"/>
    <property type="evidence" value="ECO:0007669"/>
    <property type="project" value="InterPro"/>
</dbReference>
<feature type="active site" evidence="2">
    <location>
        <position position="667"/>
    </location>
</feature>
<dbReference type="PROSITE" id="PS51786">
    <property type="entry name" value="LON_PROTEOLYTIC"/>
    <property type="match status" value="1"/>
</dbReference>
<comment type="catalytic activity">
    <reaction evidence="2">
        <text>Hydrolysis of proteins in presence of ATP.</text>
        <dbReference type="EC" id="3.4.21.53"/>
    </reaction>
</comment>
<dbReference type="InterPro" id="IPR014721">
    <property type="entry name" value="Ribsml_uS5_D2-typ_fold_subgr"/>
</dbReference>
<evidence type="ECO:0000256" key="1">
    <source>
        <dbReference type="ARBA" id="ARBA00022670"/>
    </source>
</evidence>
<keyword evidence="2" id="KW-0720">Serine protease</keyword>
<feature type="domain" description="Lon proteolytic" evidence="3">
    <location>
        <begin position="577"/>
        <end position="772"/>
    </location>
</feature>
<dbReference type="Pfam" id="PF13654">
    <property type="entry name" value="AAA_32"/>
    <property type="match status" value="1"/>
</dbReference>
<dbReference type="Gene3D" id="3.40.50.300">
    <property type="entry name" value="P-loop containing nucleotide triphosphate hydrolases"/>
    <property type="match status" value="2"/>
</dbReference>
<dbReference type="PANTHER" id="PTHR10046">
    <property type="entry name" value="ATP DEPENDENT LON PROTEASE FAMILY MEMBER"/>
    <property type="match status" value="1"/>
</dbReference>
<dbReference type="PRINTS" id="PR00830">
    <property type="entry name" value="ENDOLAPTASE"/>
</dbReference>
<keyword evidence="1 2" id="KW-0645">Protease</keyword>
<dbReference type="Gene3D" id="3.30.230.10">
    <property type="match status" value="1"/>
</dbReference>
<dbReference type="HOGENOM" id="CLU_014785_0_1_7"/>
<dbReference type="Pfam" id="PF20436">
    <property type="entry name" value="LonB_AAA-LID"/>
    <property type="match status" value="1"/>
</dbReference>
<dbReference type="Gene3D" id="1.10.8.60">
    <property type="match status" value="1"/>
</dbReference>
<dbReference type="GO" id="GO:0005524">
    <property type="term" value="F:ATP binding"/>
    <property type="evidence" value="ECO:0007669"/>
    <property type="project" value="InterPro"/>
</dbReference>
<dbReference type="InterPro" id="IPR046843">
    <property type="entry name" value="LonB_AAA-LID"/>
</dbReference>
<protein>
    <recommendedName>
        <fullName evidence="2">endopeptidase La</fullName>
        <ecNumber evidence="2">3.4.21.53</ecNumber>
    </recommendedName>
</protein>
<dbReference type="Proteomes" id="UP000001933">
    <property type="component" value="Chromosome"/>
</dbReference>
<gene>
    <name evidence="4" type="ORF">SYN_01156</name>
</gene>
<keyword evidence="2 4" id="KW-0378">Hydrolase</keyword>
<evidence type="ECO:0000256" key="2">
    <source>
        <dbReference type="PROSITE-ProRule" id="PRU01122"/>
    </source>
</evidence>
<evidence type="ECO:0000313" key="5">
    <source>
        <dbReference type="Proteomes" id="UP000001933"/>
    </source>
</evidence>
<feature type="active site" evidence="2">
    <location>
        <position position="710"/>
    </location>
</feature>
<reference evidence="4 5" key="1">
    <citation type="journal article" date="2007" name="Proc. Natl. Acad. Sci. U.S.A.">
        <title>The genome of Syntrophus aciditrophicus: life at the thermodynamic limit of microbial growth.</title>
        <authorList>
            <person name="McInerney M.J."/>
            <person name="Rohlin L."/>
            <person name="Mouttaki H."/>
            <person name="Kim U."/>
            <person name="Krupp R.S."/>
            <person name="Rios-Hernandez L."/>
            <person name="Sieber J."/>
            <person name="Struchtemeyer C.G."/>
            <person name="Bhattacharyya A."/>
            <person name="Campbell J.W."/>
            <person name="Gunsalus R.P."/>
        </authorList>
    </citation>
    <scope>NUCLEOTIDE SEQUENCE [LARGE SCALE GENOMIC DNA]</scope>
    <source>
        <strain evidence="4 5">SB</strain>
    </source>
</reference>
<dbReference type="STRING" id="56780.SYN_01156"/>
<dbReference type="InterPro" id="IPR027417">
    <property type="entry name" value="P-loop_NTPase"/>
</dbReference>
<evidence type="ECO:0000313" key="4">
    <source>
        <dbReference type="EMBL" id="ABC76250.1"/>
    </source>
</evidence>
<evidence type="ECO:0000259" key="3">
    <source>
        <dbReference type="PROSITE" id="PS51786"/>
    </source>
</evidence>
<dbReference type="Pfam" id="PF20437">
    <property type="entry name" value="LonC_helical"/>
    <property type="match status" value="1"/>
</dbReference>
<dbReference type="KEGG" id="sat:SYN_01156"/>
<keyword evidence="5" id="KW-1185">Reference proteome</keyword>
<dbReference type="GO" id="GO:0004176">
    <property type="term" value="F:ATP-dependent peptidase activity"/>
    <property type="evidence" value="ECO:0007669"/>
    <property type="project" value="UniProtKB-UniRule"/>
</dbReference>
<dbReference type="GO" id="GO:0006508">
    <property type="term" value="P:proteolysis"/>
    <property type="evidence" value="ECO:0007669"/>
    <property type="project" value="UniProtKB-KW"/>
</dbReference>
<accession>Q2LPQ4</accession>
<dbReference type="FunCoup" id="Q2LPQ4">
    <property type="interactions" value="3"/>
</dbReference>
<dbReference type="InterPro" id="IPR008269">
    <property type="entry name" value="Lon_proteolytic"/>
</dbReference>